<accession>A0A444Z1X6</accession>
<evidence type="ECO:0000313" key="4">
    <source>
        <dbReference type="EMBL" id="RYR08064.1"/>
    </source>
</evidence>
<dbReference type="Pfam" id="PF12854">
    <property type="entry name" value="PPR_1"/>
    <property type="match status" value="1"/>
</dbReference>
<dbReference type="PROSITE" id="PS51375">
    <property type="entry name" value="PPR"/>
    <property type="match status" value="4"/>
</dbReference>
<evidence type="ECO:0000313" key="5">
    <source>
        <dbReference type="Proteomes" id="UP000289738"/>
    </source>
</evidence>
<sequence length="225" mass="25505">MFHRIREFGCKYIVKIYNYLLDALHGENRFHMIRPVYNNMKSEGLEPNGFIINMLLKALCKNGKVDDAYKLLQEMLNKGCPLDAVSYTIIVPSVCKLGQVEKAKDLAKGFAPIVPIYNALINGFCKEYKIKEAFCLMNEMAFKGIDPNVISYSTIISCLFDMENIDLSLVAFAQVLKRGCNPNIHTYSSLIKGYILGRKLSEALELWNLMTMDGVKLNSSSIKYC</sequence>
<dbReference type="EMBL" id="SDMP01000015">
    <property type="protein sequence ID" value="RYR08064.1"/>
    <property type="molecule type" value="Genomic_DNA"/>
</dbReference>
<dbReference type="Pfam" id="PF13041">
    <property type="entry name" value="PPR_2"/>
    <property type="match status" value="2"/>
</dbReference>
<dbReference type="InterPro" id="IPR050667">
    <property type="entry name" value="PPR-containing_protein"/>
</dbReference>
<dbReference type="Gene3D" id="1.25.40.10">
    <property type="entry name" value="Tetratricopeptide repeat domain"/>
    <property type="match status" value="2"/>
</dbReference>
<feature type="repeat" description="PPR" evidence="3">
    <location>
        <begin position="48"/>
        <end position="82"/>
    </location>
</feature>
<comment type="similarity">
    <text evidence="1">Belongs to the PPR family. P subfamily.</text>
</comment>
<dbReference type="STRING" id="3818.A0A444Z1X6"/>
<protein>
    <recommendedName>
        <fullName evidence="6">Pentatricopeptide repeat-containing protein</fullName>
    </recommendedName>
</protein>
<dbReference type="NCBIfam" id="TIGR00756">
    <property type="entry name" value="PPR"/>
    <property type="match status" value="4"/>
</dbReference>
<evidence type="ECO:0008006" key="6">
    <source>
        <dbReference type="Google" id="ProtNLM"/>
    </source>
</evidence>
<dbReference type="PANTHER" id="PTHR47939:SF5">
    <property type="entry name" value="PENTACOTRIPEPTIDE-REPEAT REGION OF PRORP DOMAIN-CONTAINING PROTEIN"/>
    <property type="match status" value="1"/>
</dbReference>
<dbReference type="PANTHER" id="PTHR47939">
    <property type="entry name" value="MEMBRANE-ASSOCIATED SALT-INDUCIBLE PROTEIN-LIKE"/>
    <property type="match status" value="1"/>
</dbReference>
<proteinExistence type="inferred from homology"/>
<feature type="repeat" description="PPR" evidence="3">
    <location>
        <begin position="183"/>
        <end position="217"/>
    </location>
</feature>
<feature type="repeat" description="PPR" evidence="3">
    <location>
        <begin position="148"/>
        <end position="182"/>
    </location>
</feature>
<dbReference type="InterPro" id="IPR011990">
    <property type="entry name" value="TPR-like_helical_dom_sf"/>
</dbReference>
<dbReference type="AlphaFoldDB" id="A0A444Z1X6"/>
<evidence type="ECO:0000256" key="2">
    <source>
        <dbReference type="ARBA" id="ARBA00022737"/>
    </source>
</evidence>
<feature type="repeat" description="PPR" evidence="3">
    <location>
        <begin position="113"/>
        <end position="147"/>
    </location>
</feature>
<evidence type="ECO:0000256" key="3">
    <source>
        <dbReference type="PROSITE-ProRule" id="PRU00708"/>
    </source>
</evidence>
<dbReference type="Proteomes" id="UP000289738">
    <property type="component" value="Chromosome B05"/>
</dbReference>
<organism evidence="4 5">
    <name type="scientific">Arachis hypogaea</name>
    <name type="common">Peanut</name>
    <dbReference type="NCBI Taxonomy" id="3818"/>
    <lineage>
        <taxon>Eukaryota</taxon>
        <taxon>Viridiplantae</taxon>
        <taxon>Streptophyta</taxon>
        <taxon>Embryophyta</taxon>
        <taxon>Tracheophyta</taxon>
        <taxon>Spermatophyta</taxon>
        <taxon>Magnoliopsida</taxon>
        <taxon>eudicotyledons</taxon>
        <taxon>Gunneridae</taxon>
        <taxon>Pentapetalae</taxon>
        <taxon>rosids</taxon>
        <taxon>fabids</taxon>
        <taxon>Fabales</taxon>
        <taxon>Fabaceae</taxon>
        <taxon>Papilionoideae</taxon>
        <taxon>50 kb inversion clade</taxon>
        <taxon>dalbergioids sensu lato</taxon>
        <taxon>Dalbergieae</taxon>
        <taxon>Pterocarpus clade</taxon>
        <taxon>Arachis</taxon>
    </lineage>
</organism>
<gene>
    <name evidence="4" type="ORF">Ahy_B05g075610</name>
</gene>
<keyword evidence="5" id="KW-1185">Reference proteome</keyword>
<name>A0A444Z1X6_ARAHY</name>
<keyword evidence="2" id="KW-0677">Repeat</keyword>
<evidence type="ECO:0000256" key="1">
    <source>
        <dbReference type="ARBA" id="ARBA00007626"/>
    </source>
</evidence>
<comment type="caution">
    <text evidence="4">The sequence shown here is derived from an EMBL/GenBank/DDBJ whole genome shotgun (WGS) entry which is preliminary data.</text>
</comment>
<reference evidence="4 5" key="1">
    <citation type="submission" date="2019-01" db="EMBL/GenBank/DDBJ databases">
        <title>Sequencing of cultivated peanut Arachis hypogaea provides insights into genome evolution and oil improvement.</title>
        <authorList>
            <person name="Chen X."/>
        </authorList>
    </citation>
    <scope>NUCLEOTIDE SEQUENCE [LARGE SCALE GENOMIC DNA]</scope>
    <source>
        <strain evidence="5">cv. Fuhuasheng</strain>
        <tissue evidence="4">Leaves</tissue>
    </source>
</reference>
<dbReference type="InterPro" id="IPR002885">
    <property type="entry name" value="PPR_rpt"/>
</dbReference>